<comment type="caution">
    <text evidence="2">The sequence shown here is derived from an EMBL/GenBank/DDBJ whole genome shotgun (WGS) entry which is preliminary data.</text>
</comment>
<gene>
    <name evidence="2" type="ORF">GRF29_103g1289872</name>
</gene>
<feature type="compositionally biased region" description="Low complexity" evidence="1">
    <location>
        <begin position="104"/>
        <end position="115"/>
    </location>
</feature>
<evidence type="ECO:0000313" key="3">
    <source>
        <dbReference type="Proteomes" id="UP001280581"/>
    </source>
</evidence>
<accession>A0AAN6RGM2</accession>
<protein>
    <submittedName>
        <fullName evidence="2">Uncharacterized protein</fullName>
    </submittedName>
</protein>
<keyword evidence="3" id="KW-1185">Reference proteome</keyword>
<feature type="region of interest" description="Disordered" evidence="1">
    <location>
        <begin position="97"/>
        <end position="126"/>
    </location>
</feature>
<organism evidence="2 3">
    <name type="scientific">Pseudopithomyces chartarum</name>
    <dbReference type="NCBI Taxonomy" id="1892770"/>
    <lineage>
        <taxon>Eukaryota</taxon>
        <taxon>Fungi</taxon>
        <taxon>Dikarya</taxon>
        <taxon>Ascomycota</taxon>
        <taxon>Pezizomycotina</taxon>
        <taxon>Dothideomycetes</taxon>
        <taxon>Pleosporomycetidae</taxon>
        <taxon>Pleosporales</taxon>
        <taxon>Massarineae</taxon>
        <taxon>Didymosphaeriaceae</taxon>
        <taxon>Pseudopithomyces</taxon>
    </lineage>
</organism>
<feature type="compositionally biased region" description="Pro residues" evidence="1">
    <location>
        <begin position="116"/>
        <end position="126"/>
    </location>
</feature>
<evidence type="ECO:0000256" key="1">
    <source>
        <dbReference type="SAM" id="MobiDB-lite"/>
    </source>
</evidence>
<name>A0AAN6RGM2_9PLEO</name>
<proteinExistence type="predicted"/>
<dbReference type="Proteomes" id="UP001280581">
    <property type="component" value="Unassembled WGS sequence"/>
</dbReference>
<dbReference type="AlphaFoldDB" id="A0AAN6RGM2"/>
<feature type="compositionally biased region" description="Low complexity" evidence="1">
    <location>
        <begin position="52"/>
        <end position="64"/>
    </location>
</feature>
<dbReference type="EMBL" id="WVTA01000009">
    <property type="protein sequence ID" value="KAK3207529.1"/>
    <property type="molecule type" value="Genomic_DNA"/>
</dbReference>
<reference evidence="2 3" key="1">
    <citation type="submission" date="2021-02" db="EMBL/GenBank/DDBJ databases">
        <title>Genome assembly of Pseudopithomyces chartarum.</title>
        <authorList>
            <person name="Jauregui R."/>
            <person name="Singh J."/>
            <person name="Voisey C."/>
        </authorList>
    </citation>
    <scope>NUCLEOTIDE SEQUENCE [LARGE SCALE GENOMIC DNA]</scope>
    <source>
        <strain evidence="2 3">AGR01</strain>
    </source>
</reference>
<sequence length="126" mass="13997">MAESIPPEEQSNFETFRDCLSEPVLKALAKPIEKTPKKKRVSRRSKDAKNPVTKSKTVATTTNTIIPQDERATAEDLAEFIDYLATLIFPSLPSPLRTLTHPTYKSSPKLQSLYSPPLPPPPQPPS</sequence>
<evidence type="ECO:0000313" key="2">
    <source>
        <dbReference type="EMBL" id="KAK3207529.1"/>
    </source>
</evidence>
<feature type="region of interest" description="Disordered" evidence="1">
    <location>
        <begin position="30"/>
        <end position="64"/>
    </location>
</feature>